<dbReference type="CDD" id="cd00009">
    <property type="entry name" value="AAA"/>
    <property type="match status" value="1"/>
</dbReference>
<gene>
    <name evidence="7" type="ORF">NMS_1368</name>
</gene>
<dbReference type="RefSeq" id="WP_041495994.1">
    <property type="nucleotide sequence ID" value="NZ_AP014548.1"/>
</dbReference>
<organism evidence="7 8">
    <name type="scientific">Nonlabens marinus S1-08</name>
    <dbReference type="NCBI Taxonomy" id="1454201"/>
    <lineage>
        <taxon>Bacteria</taxon>
        <taxon>Pseudomonadati</taxon>
        <taxon>Bacteroidota</taxon>
        <taxon>Flavobacteriia</taxon>
        <taxon>Flavobacteriales</taxon>
        <taxon>Flavobacteriaceae</taxon>
        <taxon>Nonlabens</taxon>
    </lineage>
</organism>
<dbReference type="InterPro" id="IPR025943">
    <property type="entry name" value="Sigma_54_int_dom_ATP-bd_2"/>
</dbReference>
<evidence type="ECO:0000256" key="5">
    <source>
        <dbReference type="SAM" id="MobiDB-lite"/>
    </source>
</evidence>
<evidence type="ECO:0000259" key="6">
    <source>
        <dbReference type="PROSITE" id="PS50045"/>
    </source>
</evidence>
<protein>
    <submittedName>
        <fullName evidence="7">Transcriptional regulator</fullName>
    </submittedName>
</protein>
<dbReference type="EMBL" id="AP014548">
    <property type="protein sequence ID" value="BAO55377.1"/>
    <property type="molecule type" value="Genomic_DNA"/>
</dbReference>
<dbReference type="PANTHER" id="PTHR32071:SF121">
    <property type="entry name" value="SIGMA L-DEPENDENT TRANSCRIPTIONAL REGULATOR YQIR-RELATED"/>
    <property type="match status" value="1"/>
</dbReference>
<proteinExistence type="predicted"/>
<sequence length="433" mass="48773">METVQSVKQRFELIGNDPTFNRAIEKSLQVAPTDISVLVTGESGVGKESIPRIIHSQSFRKHAKYIAVNCGAIPEGTIDSELFGHEKGAFTGATQTRSGYFEVADGGTIFLDEVGELPLPTQVRLLRVLENGEFLKVGSSQTQKTDVRIVAATNVNMFTAIEKGKFREDLYYRLSTVEIELPPLRQRKGDIHLLFRKFASDFASKYKMPTLKLEEPAVAVLTNYRWSGNIRQLRNIAEQISVLEKDRNITAATLKHYLPDAGTNLPAVVGNNKKTSDTEFANEREILYKVLFDMKNDLNDLKKLTNELMNSGSSGDVQEKQQGLINRIYGDDKDDGSSYAYEDVIDQAYEVSQEDQEEKPSEAIPKNTNPDSVSDRYDFAQEVEEEESLSLVDKEIELIKKSLERHEGKRKAAADDLGISERTLYRKIKQYDL</sequence>
<dbReference type="Pfam" id="PF00158">
    <property type="entry name" value="Sigma54_activat"/>
    <property type="match status" value="1"/>
</dbReference>
<dbReference type="Pfam" id="PF02954">
    <property type="entry name" value="HTH_8"/>
    <property type="match status" value="1"/>
</dbReference>
<evidence type="ECO:0000313" key="7">
    <source>
        <dbReference type="EMBL" id="BAO55377.1"/>
    </source>
</evidence>
<evidence type="ECO:0000256" key="1">
    <source>
        <dbReference type="ARBA" id="ARBA00022741"/>
    </source>
</evidence>
<dbReference type="InterPro" id="IPR009057">
    <property type="entry name" value="Homeodomain-like_sf"/>
</dbReference>
<dbReference type="SUPFAM" id="SSF52540">
    <property type="entry name" value="P-loop containing nucleoside triphosphate hydrolases"/>
    <property type="match status" value="1"/>
</dbReference>
<dbReference type="GO" id="GO:0043565">
    <property type="term" value="F:sequence-specific DNA binding"/>
    <property type="evidence" value="ECO:0007669"/>
    <property type="project" value="InterPro"/>
</dbReference>
<keyword evidence="8" id="KW-1185">Reference proteome</keyword>
<dbReference type="STRING" id="1454201.NMS_1368"/>
<dbReference type="InterPro" id="IPR002078">
    <property type="entry name" value="Sigma_54_int"/>
</dbReference>
<dbReference type="AlphaFoldDB" id="W8VX63"/>
<dbReference type="Gene3D" id="1.10.8.60">
    <property type="match status" value="1"/>
</dbReference>
<dbReference type="Pfam" id="PF25601">
    <property type="entry name" value="AAA_lid_14"/>
    <property type="match status" value="1"/>
</dbReference>
<accession>W8VX63</accession>
<dbReference type="FunFam" id="3.40.50.300:FF:000006">
    <property type="entry name" value="DNA-binding transcriptional regulator NtrC"/>
    <property type="match status" value="1"/>
</dbReference>
<dbReference type="InterPro" id="IPR025662">
    <property type="entry name" value="Sigma_54_int_dom_ATP-bd_1"/>
</dbReference>
<dbReference type="PROSITE" id="PS00675">
    <property type="entry name" value="SIGMA54_INTERACT_1"/>
    <property type="match status" value="1"/>
</dbReference>
<evidence type="ECO:0000256" key="3">
    <source>
        <dbReference type="ARBA" id="ARBA00023015"/>
    </source>
</evidence>
<dbReference type="Gene3D" id="1.10.10.60">
    <property type="entry name" value="Homeodomain-like"/>
    <property type="match status" value="1"/>
</dbReference>
<dbReference type="HOGENOM" id="CLU_000445_119_0_10"/>
<dbReference type="InterPro" id="IPR058031">
    <property type="entry name" value="AAA_lid_NorR"/>
</dbReference>
<dbReference type="KEGG" id="nmf:NMS_1368"/>
<evidence type="ECO:0000313" key="8">
    <source>
        <dbReference type="Proteomes" id="UP000031760"/>
    </source>
</evidence>
<dbReference type="GO" id="GO:0005524">
    <property type="term" value="F:ATP binding"/>
    <property type="evidence" value="ECO:0007669"/>
    <property type="project" value="UniProtKB-KW"/>
</dbReference>
<dbReference type="OrthoDB" id="5401077at2"/>
<dbReference type="GO" id="GO:0006355">
    <property type="term" value="P:regulation of DNA-templated transcription"/>
    <property type="evidence" value="ECO:0007669"/>
    <property type="project" value="InterPro"/>
</dbReference>
<dbReference type="SUPFAM" id="SSF46689">
    <property type="entry name" value="Homeodomain-like"/>
    <property type="match status" value="1"/>
</dbReference>
<feature type="region of interest" description="Disordered" evidence="5">
    <location>
        <begin position="352"/>
        <end position="376"/>
    </location>
</feature>
<keyword evidence="1" id="KW-0547">Nucleotide-binding</keyword>
<evidence type="ECO:0000256" key="2">
    <source>
        <dbReference type="ARBA" id="ARBA00022840"/>
    </source>
</evidence>
<dbReference type="Proteomes" id="UP000031760">
    <property type="component" value="Chromosome"/>
</dbReference>
<feature type="domain" description="Sigma-54 factor interaction" evidence="6">
    <location>
        <begin position="13"/>
        <end position="242"/>
    </location>
</feature>
<dbReference type="PROSITE" id="PS00676">
    <property type="entry name" value="SIGMA54_INTERACT_2"/>
    <property type="match status" value="1"/>
</dbReference>
<dbReference type="SMART" id="SM00382">
    <property type="entry name" value="AAA"/>
    <property type="match status" value="1"/>
</dbReference>
<dbReference type="PANTHER" id="PTHR32071">
    <property type="entry name" value="TRANSCRIPTIONAL REGULATORY PROTEIN"/>
    <property type="match status" value="1"/>
</dbReference>
<name>W8VX63_9FLAO</name>
<dbReference type="PROSITE" id="PS50045">
    <property type="entry name" value="SIGMA54_INTERACT_4"/>
    <property type="match status" value="1"/>
</dbReference>
<dbReference type="PRINTS" id="PR01590">
    <property type="entry name" value="HTHFIS"/>
</dbReference>
<keyword evidence="3" id="KW-0805">Transcription regulation</keyword>
<evidence type="ECO:0000256" key="4">
    <source>
        <dbReference type="ARBA" id="ARBA00023163"/>
    </source>
</evidence>
<keyword evidence="4" id="KW-0804">Transcription</keyword>
<dbReference type="Gene3D" id="3.40.50.300">
    <property type="entry name" value="P-loop containing nucleotide triphosphate hydrolases"/>
    <property type="match status" value="1"/>
</dbReference>
<dbReference type="InterPro" id="IPR027417">
    <property type="entry name" value="P-loop_NTPase"/>
</dbReference>
<keyword evidence="2" id="KW-0067">ATP-binding</keyword>
<dbReference type="InterPro" id="IPR002197">
    <property type="entry name" value="HTH_Fis"/>
</dbReference>
<reference evidence="7 8" key="1">
    <citation type="journal article" date="2014" name="Proc. Natl. Acad. Sci. U.S.A.">
        <title>Functional characterization of flavobacteria rhodopsins reveals a unique class of light-driven chloride pump in bacteria.</title>
        <authorList>
            <person name="Yoshizawa S."/>
            <person name="Kumagai Y."/>
            <person name="Kim H."/>
            <person name="Ogura Y."/>
            <person name="Hayashi T."/>
            <person name="Iwasaki W."/>
            <person name="DeLong E.F."/>
            <person name="Kogure K."/>
        </authorList>
    </citation>
    <scope>NUCLEOTIDE SEQUENCE [LARGE SCALE GENOMIC DNA]</scope>
    <source>
        <strain evidence="7 8">S1-08</strain>
    </source>
</reference>
<dbReference type="InterPro" id="IPR003593">
    <property type="entry name" value="AAA+_ATPase"/>
</dbReference>